<dbReference type="SMART" id="SM00530">
    <property type="entry name" value="HTH_XRE"/>
    <property type="match status" value="1"/>
</dbReference>
<dbReference type="Proteomes" id="UP000189739">
    <property type="component" value="Unassembled WGS sequence"/>
</dbReference>
<organism evidence="4 5">
    <name type="scientific">Mucilaginibacter pedocola</name>
    <dbReference type="NCBI Taxonomy" id="1792845"/>
    <lineage>
        <taxon>Bacteria</taxon>
        <taxon>Pseudomonadati</taxon>
        <taxon>Bacteroidota</taxon>
        <taxon>Sphingobacteriia</taxon>
        <taxon>Sphingobacteriales</taxon>
        <taxon>Sphingobacteriaceae</taxon>
        <taxon>Mucilaginibacter</taxon>
    </lineage>
</organism>
<gene>
    <name evidence="4" type="ORF">BC343_25725</name>
</gene>
<dbReference type="GO" id="GO:0005829">
    <property type="term" value="C:cytosol"/>
    <property type="evidence" value="ECO:0007669"/>
    <property type="project" value="TreeGrafter"/>
</dbReference>
<dbReference type="InterPro" id="IPR010982">
    <property type="entry name" value="Lambda_DNA-bd_dom_sf"/>
</dbReference>
<evidence type="ECO:0000259" key="3">
    <source>
        <dbReference type="PROSITE" id="PS50943"/>
    </source>
</evidence>
<dbReference type="SUPFAM" id="SSF47413">
    <property type="entry name" value="lambda repressor-like DNA-binding domains"/>
    <property type="match status" value="1"/>
</dbReference>
<evidence type="ECO:0000313" key="5">
    <source>
        <dbReference type="Proteomes" id="UP000189739"/>
    </source>
</evidence>
<keyword evidence="2" id="KW-0175">Coiled coil</keyword>
<dbReference type="PANTHER" id="PTHR46797:SF1">
    <property type="entry name" value="METHYLPHOSPHONATE SYNTHASE"/>
    <property type="match status" value="1"/>
</dbReference>
<name>A0A1S9PHL2_9SPHI</name>
<keyword evidence="5" id="KW-1185">Reference proteome</keyword>
<dbReference type="CDD" id="cd00093">
    <property type="entry name" value="HTH_XRE"/>
    <property type="match status" value="1"/>
</dbReference>
<dbReference type="InterPro" id="IPR001387">
    <property type="entry name" value="Cro/C1-type_HTH"/>
</dbReference>
<reference evidence="4 5" key="1">
    <citation type="submission" date="2016-07" db="EMBL/GenBank/DDBJ databases">
        <title>Genomic analysis of zinc-resistant bacterium Mucilaginibacter pedocola TBZ30.</title>
        <authorList>
            <person name="Huang J."/>
            <person name="Tang J."/>
        </authorList>
    </citation>
    <scope>NUCLEOTIDE SEQUENCE [LARGE SCALE GENOMIC DNA]</scope>
    <source>
        <strain evidence="4 5">TBZ30</strain>
    </source>
</reference>
<protein>
    <recommendedName>
        <fullName evidence="3">HTH cro/C1-type domain-containing protein</fullName>
    </recommendedName>
</protein>
<dbReference type="GO" id="GO:0003677">
    <property type="term" value="F:DNA binding"/>
    <property type="evidence" value="ECO:0007669"/>
    <property type="project" value="UniProtKB-KW"/>
</dbReference>
<evidence type="ECO:0000313" key="4">
    <source>
        <dbReference type="EMBL" id="OOQ60415.1"/>
    </source>
</evidence>
<dbReference type="STRING" id="1792845.BC343_25725"/>
<dbReference type="Gene3D" id="1.10.260.40">
    <property type="entry name" value="lambda repressor-like DNA-binding domains"/>
    <property type="match status" value="1"/>
</dbReference>
<feature type="domain" description="HTH cro/C1-type" evidence="3">
    <location>
        <begin position="17"/>
        <end position="71"/>
    </location>
</feature>
<evidence type="ECO:0000256" key="1">
    <source>
        <dbReference type="ARBA" id="ARBA00023125"/>
    </source>
</evidence>
<dbReference type="PROSITE" id="PS50943">
    <property type="entry name" value="HTH_CROC1"/>
    <property type="match status" value="1"/>
</dbReference>
<dbReference type="Pfam" id="PF01381">
    <property type="entry name" value="HTH_3"/>
    <property type="match status" value="1"/>
</dbReference>
<accession>A0A1S9PHL2</accession>
<dbReference type="PANTHER" id="PTHR46797">
    <property type="entry name" value="HTH-TYPE TRANSCRIPTIONAL REGULATOR"/>
    <property type="match status" value="1"/>
</dbReference>
<keyword evidence="1" id="KW-0238">DNA-binding</keyword>
<dbReference type="InterPro" id="IPR050807">
    <property type="entry name" value="TransReg_Diox_bact_type"/>
</dbReference>
<dbReference type="GO" id="GO:0003700">
    <property type="term" value="F:DNA-binding transcription factor activity"/>
    <property type="evidence" value="ECO:0007669"/>
    <property type="project" value="TreeGrafter"/>
</dbReference>
<feature type="coiled-coil region" evidence="2">
    <location>
        <begin position="86"/>
        <end position="113"/>
    </location>
</feature>
<dbReference type="AlphaFoldDB" id="A0A1S9PHL2"/>
<evidence type="ECO:0000256" key="2">
    <source>
        <dbReference type="SAM" id="Coils"/>
    </source>
</evidence>
<sequence>MNEIPKELLPKQVGEKIRALREAKKITQSAFARQLGISPAALYKIEAGQTDISISRLAQIAGLLHITPDQLLTSNANAPSALETAYAAMKKRVDNREEEISLLQTKLARLYEEVERKQSYFYRFE</sequence>
<proteinExistence type="predicted"/>
<dbReference type="EMBL" id="MBTF01000007">
    <property type="protein sequence ID" value="OOQ60415.1"/>
    <property type="molecule type" value="Genomic_DNA"/>
</dbReference>
<comment type="caution">
    <text evidence="4">The sequence shown here is derived from an EMBL/GenBank/DDBJ whole genome shotgun (WGS) entry which is preliminary data.</text>
</comment>